<gene>
    <name evidence="1" type="ordered locus">Mevan_0541</name>
</gene>
<dbReference type="eggNOG" id="arCOG06579">
    <property type="taxonomic scope" value="Archaea"/>
</dbReference>
<dbReference type="PROSITE" id="PS51257">
    <property type="entry name" value="PROKAR_LIPOPROTEIN"/>
    <property type="match status" value="1"/>
</dbReference>
<dbReference type="GeneID" id="5325925"/>
<dbReference type="HOGENOM" id="CLU_1307837_0_0_2"/>
<evidence type="ECO:0000313" key="2">
    <source>
        <dbReference type="Proteomes" id="UP000001107"/>
    </source>
</evidence>
<dbReference type="EMBL" id="CP000742">
    <property type="protein sequence ID" value="ABR54448.1"/>
    <property type="molecule type" value="Genomic_DNA"/>
</dbReference>
<dbReference type="AlphaFoldDB" id="A6UPM6"/>
<dbReference type="OrthoDB" id="65613at2157"/>
<name>A6UPM6_METVS</name>
<evidence type="ECO:0008006" key="3">
    <source>
        <dbReference type="Google" id="ProtNLM"/>
    </source>
</evidence>
<dbReference type="STRING" id="406327.Mevan_0541"/>
<protein>
    <recommendedName>
        <fullName evidence="3">Lipoprotein</fullName>
    </recommendedName>
</protein>
<keyword evidence="2" id="KW-1185">Reference proteome</keyword>
<proteinExistence type="predicted"/>
<accession>A6UPM6</accession>
<reference evidence="1" key="1">
    <citation type="submission" date="2007-06" db="EMBL/GenBank/DDBJ databases">
        <title>Complete sequence of Methanococcus vannielii SB.</title>
        <authorList>
            <consortium name="US DOE Joint Genome Institute"/>
            <person name="Copeland A."/>
            <person name="Lucas S."/>
            <person name="Lapidus A."/>
            <person name="Barry K."/>
            <person name="Glavina del Rio T."/>
            <person name="Dalin E."/>
            <person name="Tice H."/>
            <person name="Pitluck S."/>
            <person name="Chain P."/>
            <person name="Malfatti S."/>
            <person name="Shin M."/>
            <person name="Vergez L."/>
            <person name="Schmutz J."/>
            <person name="Larimer F."/>
            <person name="Land M."/>
            <person name="Hauser L."/>
            <person name="Kyrpides N."/>
            <person name="Anderson I."/>
            <person name="Sieprawska-Lupa M."/>
            <person name="Whitman W.B."/>
            <person name="Richardson P."/>
        </authorList>
    </citation>
    <scope>NUCLEOTIDE SEQUENCE [LARGE SCALE GENOMIC DNA]</scope>
    <source>
        <strain evidence="1">SB</strain>
    </source>
</reference>
<dbReference type="KEGG" id="mvn:Mevan_0541"/>
<dbReference type="RefSeq" id="WP_011972351.1">
    <property type="nucleotide sequence ID" value="NC_009634.1"/>
</dbReference>
<organism evidence="1 2">
    <name type="scientific">Methanococcus vannielii (strain ATCC 35089 / DSM 1224 / JCM 13029 / OCM 148 / SB)</name>
    <dbReference type="NCBI Taxonomy" id="406327"/>
    <lineage>
        <taxon>Archaea</taxon>
        <taxon>Methanobacteriati</taxon>
        <taxon>Methanobacteriota</taxon>
        <taxon>Methanomada group</taxon>
        <taxon>Methanococci</taxon>
        <taxon>Methanococcales</taxon>
        <taxon>Methanococcaceae</taxon>
        <taxon>Methanococcus</taxon>
    </lineage>
</organism>
<dbReference type="Proteomes" id="UP000001107">
    <property type="component" value="Chromosome"/>
</dbReference>
<evidence type="ECO:0000313" key="1">
    <source>
        <dbReference type="EMBL" id="ABR54448.1"/>
    </source>
</evidence>
<sequence length="209" mass="24352">MKKIILIAILLNVIFLTGFSGCIEKNYSSAEIIKNSPYPEFLYVNNNALKLFLNETSKKELSDYFFMIFEGAYINTEKPDEIALKTPLWVFGSLFQGENIKSEQGFIFLNSNYVSKPVTNFSYPTQYNDIVYHGKNKTILFEINSDYSNFAVFMEDNIENRRLLKNISEIGGKKIKNKDIIEYNKVIQGTYFIDTKEFSFEFIFELIEN</sequence>